<evidence type="ECO:0000313" key="2">
    <source>
        <dbReference type="Proteomes" id="UP000013785"/>
    </source>
</evidence>
<evidence type="ECO:0000313" key="1">
    <source>
        <dbReference type="EMBL" id="EOL42625.1"/>
    </source>
</evidence>
<proteinExistence type="predicted"/>
<comment type="caution">
    <text evidence="1">The sequence shown here is derived from an EMBL/GenBank/DDBJ whole genome shotgun (WGS) entry which is preliminary data.</text>
</comment>
<evidence type="ECO:0008006" key="3">
    <source>
        <dbReference type="Google" id="ProtNLM"/>
    </source>
</evidence>
<dbReference type="Gene3D" id="2.40.50.660">
    <property type="match status" value="1"/>
</dbReference>
<dbReference type="AlphaFoldDB" id="R3WL71"/>
<organism evidence="1 2">
    <name type="scientific">Enterococcus phoeniculicola ATCC BAA-412</name>
    <dbReference type="NCBI Taxonomy" id="1158610"/>
    <lineage>
        <taxon>Bacteria</taxon>
        <taxon>Bacillati</taxon>
        <taxon>Bacillota</taxon>
        <taxon>Bacilli</taxon>
        <taxon>Lactobacillales</taxon>
        <taxon>Enterococcaceae</taxon>
        <taxon>Enterococcus</taxon>
    </lineage>
</organism>
<dbReference type="Proteomes" id="UP000013785">
    <property type="component" value="Unassembled WGS sequence"/>
</dbReference>
<dbReference type="RefSeq" id="WP_010769612.1">
    <property type="nucleotide sequence ID" value="NZ_ASWE01000001.1"/>
</dbReference>
<keyword evidence="2" id="KW-1185">Reference proteome</keyword>
<dbReference type="STRING" id="154621.RV11_GL002947"/>
<sequence length="96" mass="11250">MAYLVISITTIVFLFFVVKGIKSWHNQVKYPIEETYGLIVEKYSKEIEGIHSYSIVFQVRDCNTVYQVPHEVYIHIDVPVRGALRHQGEKFVSFEK</sequence>
<dbReference type="OrthoDB" id="2186653at2"/>
<accession>R3WL71</accession>
<dbReference type="PATRIC" id="fig|1158610.3.peg.2960"/>
<reference evidence="1 2" key="1">
    <citation type="submission" date="2013-02" db="EMBL/GenBank/DDBJ databases">
        <title>The Genome Sequence of Enterococcus phoeniculicola BAA-412.</title>
        <authorList>
            <consortium name="The Broad Institute Genome Sequencing Platform"/>
            <consortium name="The Broad Institute Genome Sequencing Center for Infectious Disease"/>
            <person name="Earl A.M."/>
            <person name="Gilmore M.S."/>
            <person name="Lebreton F."/>
            <person name="Walker B."/>
            <person name="Young S.K."/>
            <person name="Zeng Q."/>
            <person name="Gargeya S."/>
            <person name="Fitzgerald M."/>
            <person name="Haas B."/>
            <person name="Abouelleil A."/>
            <person name="Alvarado L."/>
            <person name="Arachchi H.M."/>
            <person name="Berlin A.M."/>
            <person name="Chapman S.B."/>
            <person name="Dewar J."/>
            <person name="Goldberg J."/>
            <person name="Griggs A."/>
            <person name="Gujja S."/>
            <person name="Hansen M."/>
            <person name="Howarth C."/>
            <person name="Imamovic A."/>
            <person name="Larimer J."/>
            <person name="McCowan C."/>
            <person name="Murphy C."/>
            <person name="Neiman D."/>
            <person name="Pearson M."/>
            <person name="Priest M."/>
            <person name="Roberts A."/>
            <person name="Saif S."/>
            <person name="Shea T."/>
            <person name="Sisk P."/>
            <person name="Sykes S."/>
            <person name="Wortman J."/>
            <person name="Nusbaum C."/>
            <person name="Birren B."/>
        </authorList>
    </citation>
    <scope>NUCLEOTIDE SEQUENCE [LARGE SCALE GENOMIC DNA]</scope>
    <source>
        <strain evidence="1 2">ATCC BAA-412</strain>
    </source>
</reference>
<name>R3WL71_9ENTE</name>
<protein>
    <recommendedName>
        <fullName evidence="3">DUF2500 family protein</fullName>
    </recommendedName>
</protein>
<dbReference type="EMBL" id="AJAT01000017">
    <property type="protein sequence ID" value="EOL42625.1"/>
    <property type="molecule type" value="Genomic_DNA"/>
</dbReference>
<dbReference type="HOGENOM" id="CLU_2355407_0_0_9"/>
<gene>
    <name evidence="1" type="ORF">UC3_02978</name>
</gene>